<feature type="region of interest" description="Disordered" evidence="7">
    <location>
        <begin position="72"/>
        <end position="97"/>
    </location>
</feature>
<evidence type="ECO:0000256" key="6">
    <source>
        <dbReference type="RuleBase" id="RU367022"/>
    </source>
</evidence>
<name>A0A178CCQ7_9EURO</name>
<dbReference type="InterPro" id="IPR007274">
    <property type="entry name" value="Cop_transporter"/>
</dbReference>
<evidence type="ECO:0000256" key="1">
    <source>
        <dbReference type="ARBA" id="ARBA00004141"/>
    </source>
</evidence>
<dbReference type="Proteomes" id="UP000185904">
    <property type="component" value="Unassembled WGS sequence"/>
</dbReference>
<feature type="transmembrane region" description="Helical" evidence="6">
    <location>
        <begin position="298"/>
        <end position="316"/>
    </location>
</feature>
<dbReference type="PANTHER" id="PTHR12483">
    <property type="entry name" value="SOLUTE CARRIER FAMILY 31 COPPER TRANSPORTERS"/>
    <property type="match status" value="1"/>
</dbReference>
<sequence>MFGQNQPRSHHPHLALSKTESRKQVPQENCVYMAIALMGGLMLITKPALVVLALLLVGYGRLYHVERHEKSARPWSREHRSEPYSLHLGPGREGPEQMRASLHDLTKGLSLPKSANVYNVHVHDLYLYLYVDVFRLRITIRRNEHGRQLLQDLHDLELVYSFISKSWQVSSDGIFALSCIGVILLVISLEFLRRVQREYDSWIRRKDQKAFALAAAVRNRDNAACASYEQEADPGGKTATNTSMSPPLPERPLLRRPQRSAVDRMTLLQRQCIRSLIHMVQFGVAYFIMLLAMYYNGYIIICIVIGGFLGCFIFSWDQLLIDSKDKPEPADVTGCCG</sequence>
<dbReference type="GeneID" id="34593472"/>
<dbReference type="GO" id="GO:0016020">
    <property type="term" value="C:membrane"/>
    <property type="evidence" value="ECO:0007669"/>
    <property type="project" value="UniProtKB-SubCell"/>
</dbReference>
<reference evidence="8 9" key="1">
    <citation type="submission" date="2016-03" db="EMBL/GenBank/DDBJ databases">
        <title>The draft genome sequence of Fonsecaea nubica causative agent of cutaneous subcutaneous infection in human host.</title>
        <authorList>
            <person name="Costa F."/>
            <person name="Sybren D.H."/>
            <person name="Raittz R.T."/>
            <person name="Weiss V.A."/>
            <person name="Leao A.C."/>
            <person name="Gomes R."/>
            <person name="De Souza E.M."/>
            <person name="Pedrosa F.O."/>
            <person name="Steffens M.B."/>
            <person name="Bombassaro A."/>
            <person name="Tadra-Sfeir M.Z."/>
            <person name="Moreno L.F."/>
            <person name="Najafzadeh M.J."/>
            <person name="Felipe M.S."/>
            <person name="Teixeira M."/>
            <person name="Sun J."/>
            <person name="Xi L."/>
            <person name="Castro M.A."/>
            <person name="Vicente V.A."/>
        </authorList>
    </citation>
    <scope>NUCLEOTIDE SEQUENCE [LARGE SCALE GENOMIC DNA]</scope>
    <source>
        <strain evidence="8 9">CBS 269.64</strain>
    </source>
</reference>
<proteinExistence type="inferred from homology"/>
<dbReference type="PANTHER" id="PTHR12483:SF73">
    <property type="entry name" value="COPPER TRANSPORT PROTEIN CTR3"/>
    <property type="match status" value="1"/>
</dbReference>
<feature type="compositionally biased region" description="Basic and acidic residues" evidence="7">
    <location>
        <begin position="72"/>
        <end position="82"/>
    </location>
</feature>
<organism evidence="8 9">
    <name type="scientific">Fonsecaea nubica</name>
    <dbReference type="NCBI Taxonomy" id="856822"/>
    <lineage>
        <taxon>Eukaryota</taxon>
        <taxon>Fungi</taxon>
        <taxon>Dikarya</taxon>
        <taxon>Ascomycota</taxon>
        <taxon>Pezizomycotina</taxon>
        <taxon>Eurotiomycetes</taxon>
        <taxon>Chaetothyriomycetidae</taxon>
        <taxon>Chaetothyriales</taxon>
        <taxon>Herpotrichiellaceae</taxon>
        <taxon>Fonsecaea</taxon>
    </lineage>
</organism>
<evidence type="ECO:0000256" key="3">
    <source>
        <dbReference type="ARBA" id="ARBA00022692"/>
    </source>
</evidence>
<evidence type="ECO:0000256" key="5">
    <source>
        <dbReference type="ARBA" id="ARBA00023136"/>
    </source>
</evidence>
<evidence type="ECO:0000256" key="2">
    <source>
        <dbReference type="ARBA" id="ARBA00006921"/>
    </source>
</evidence>
<feature type="transmembrane region" description="Helical" evidence="6">
    <location>
        <begin position="174"/>
        <end position="192"/>
    </location>
</feature>
<gene>
    <name evidence="8" type="ORF">AYO20_10080</name>
</gene>
<keyword evidence="4 6" id="KW-1133">Transmembrane helix</keyword>
<keyword evidence="6" id="KW-0186">Copper</keyword>
<comment type="caution">
    <text evidence="8">The sequence shown here is derived from an EMBL/GenBank/DDBJ whole genome shotgun (WGS) entry which is preliminary data.</text>
</comment>
<evidence type="ECO:0000256" key="4">
    <source>
        <dbReference type="ARBA" id="ARBA00022989"/>
    </source>
</evidence>
<keyword evidence="9" id="KW-1185">Reference proteome</keyword>
<evidence type="ECO:0000313" key="9">
    <source>
        <dbReference type="Proteomes" id="UP000185904"/>
    </source>
</evidence>
<dbReference type="EMBL" id="LVCJ01000102">
    <property type="protein sequence ID" value="OAL26511.1"/>
    <property type="molecule type" value="Genomic_DNA"/>
</dbReference>
<evidence type="ECO:0000313" key="8">
    <source>
        <dbReference type="EMBL" id="OAL26511.1"/>
    </source>
</evidence>
<accession>A0A178CCQ7</accession>
<evidence type="ECO:0000256" key="7">
    <source>
        <dbReference type="SAM" id="MobiDB-lite"/>
    </source>
</evidence>
<protein>
    <recommendedName>
        <fullName evidence="6">Copper transport protein</fullName>
    </recommendedName>
</protein>
<keyword evidence="5 6" id="KW-0472">Membrane</keyword>
<keyword evidence="3 6" id="KW-0812">Transmembrane</keyword>
<dbReference type="AlphaFoldDB" id="A0A178CCQ7"/>
<feature type="transmembrane region" description="Helical" evidence="6">
    <location>
        <begin position="31"/>
        <end position="57"/>
    </location>
</feature>
<comment type="subcellular location">
    <subcellularLocation>
        <location evidence="1 6">Membrane</location>
        <topology evidence="1 6">Multi-pass membrane protein</topology>
    </subcellularLocation>
</comment>
<keyword evidence="6" id="KW-0813">Transport</keyword>
<feature type="region of interest" description="Disordered" evidence="7">
    <location>
        <begin position="229"/>
        <end position="253"/>
    </location>
</feature>
<keyword evidence="6" id="KW-0187">Copper transport</keyword>
<dbReference type="OrthoDB" id="161814at2759"/>
<dbReference type="RefSeq" id="XP_022495700.1">
    <property type="nucleotide sequence ID" value="XM_022648343.1"/>
</dbReference>
<dbReference type="Pfam" id="PF04145">
    <property type="entry name" value="Ctr"/>
    <property type="match status" value="1"/>
</dbReference>
<dbReference type="GO" id="GO:0005375">
    <property type="term" value="F:copper ion transmembrane transporter activity"/>
    <property type="evidence" value="ECO:0007669"/>
    <property type="project" value="UniProtKB-UniRule"/>
</dbReference>
<feature type="region of interest" description="Disordered" evidence="7">
    <location>
        <begin position="1"/>
        <end position="22"/>
    </location>
</feature>
<comment type="similarity">
    <text evidence="2 6">Belongs to the copper transporter (Ctr) (TC 1.A.56) family. SLC31A subfamily.</text>
</comment>
<keyword evidence="6" id="KW-0406">Ion transport</keyword>